<dbReference type="InterPro" id="IPR025669">
    <property type="entry name" value="AAA_dom"/>
</dbReference>
<dbReference type="Gene3D" id="3.40.50.300">
    <property type="entry name" value="P-loop containing nucleotide triphosphate hydrolases"/>
    <property type="match status" value="1"/>
</dbReference>
<accession>A0A1L7RQ48</accession>
<proteinExistence type="predicted"/>
<sequence length="263" mass="27361">MTIYVIATPKGGVGKTTTAAEIAAALARAGRKVLALDLDQQGNLTGRLGVTSATEVAGTMADILTGDIELTEAAVPAPAVDAVDVAVGGHALADVEAAPPGDLITFLRDELRTDAVAGRWDDVVIDTPPSVAALSLAGLAAADAIIATVTPAVEAFDQLKRLQALIDARLTRRINRSARIDWIVPVMFGAGAAVGRGRLLDREVLQQLKATYGDRVTAPVREAVVVRDAYMDGQPVSVYDPTAPVTADYHHALQAILETEVAA</sequence>
<dbReference type="PANTHER" id="PTHR13696">
    <property type="entry name" value="P-LOOP CONTAINING NUCLEOSIDE TRIPHOSPHATE HYDROLASE"/>
    <property type="match status" value="1"/>
</dbReference>
<organism evidence="2">
    <name type="scientific">Actinomyces succiniciruminis</name>
    <dbReference type="NCBI Taxonomy" id="1522002"/>
    <lineage>
        <taxon>Bacteria</taxon>
        <taxon>Bacillati</taxon>
        <taxon>Actinomycetota</taxon>
        <taxon>Actinomycetes</taxon>
        <taxon>Actinomycetales</taxon>
        <taxon>Actinomycetaceae</taxon>
        <taxon>Actinomyces</taxon>
    </lineage>
</organism>
<dbReference type="InterPro" id="IPR027417">
    <property type="entry name" value="P-loop_NTPase"/>
</dbReference>
<dbReference type="InterPro" id="IPR050678">
    <property type="entry name" value="DNA_Partitioning_ATPase"/>
</dbReference>
<evidence type="ECO:0000259" key="1">
    <source>
        <dbReference type="Pfam" id="PF13614"/>
    </source>
</evidence>
<dbReference type="RefSeq" id="WP_210580079.1">
    <property type="nucleotide sequence ID" value="NZ_LK995499.1"/>
</dbReference>
<gene>
    <name evidence="2" type="ORF">AAM4_1441</name>
</gene>
<protein>
    <submittedName>
        <fullName evidence="2">Cobyrinic acid ac-diamide synthase</fullName>
    </submittedName>
</protein>
<feature type="domain" description="AAA" evidence="1">
    <location>
        <begin position="2"/>
        <end position="175"/>
    </location>
</feature>
<reference evidence="2" key="1">
    <citation type="submission" date="2014-07" db="EMBL/GenBank/DDBJ databases">
        <authorList>
            <person name="Zhang J.E."/>
            <person name="Yang H."/>
            <person name="Guo J."/>
            <person name="Deng Z."/>
            <person name="Luo H."/>
            <person name="Luo M."/>
            <person name="Zhao B."/>
        </authorList>
    </citation>
    <scope>NUCLEOTIDE SEQUENCE</scope>
    <source>
        <strain evidence="2">AM4</strain>
    </source>
</reference>
<evidence type="ECO:0000313" key="2">
    <source>
        <dbReference type="EMBL" id="CED91273.1"/>
    </source>
</evidence>
<dbReference type="AlphaFoldDB" id="A0A1L7RQ48"/>
<dbReference type="EMBL" id="LK995499">
    <property type="protein sequence ID" value="CED91273.1"/>
    <property type="molecule type" value="Genomic_DNA"/>
</dbReference>
<dbReference type="Pfam" id="PF13614">
    <property type="entry name" value="AAA_31"/>
    <property type="match status" value="1"/>
</dbReference>
<dbReference type="SUPFAM" id="SSF52540">
    <property type="entry name" value="P-loop containing nucleoside triphosphate hydrolases"/>
    <property type="match status" value="1"/>
</dbReference>
<dbReference type="PANTHER" id="PTHR13696:SF52">
    <property type="entry name" value="PARA FAMILY PROTEIN CT_582"/>
    <property type="match status" value="1"/>
</dbReference>
<name>A0A1L7RQ48_9ACTO</name>